<feature type="compositionally biased region" description="Basic and acidic residues" evidence="1">
    <location>
        <begin position="1864"/>
        <end position="1873"/>
    </location>
</feature>
<feature type="compositionally biased region" description="Basic and acidic residues" evidence="1">
    <location>
        <begin position="320"/>
        <end position="329"/>
    </location>
</feature>
<protein>
    <submittedName>
        <fullName evidence="2">Uncharacterized protein</fullName>
    </submittedName>
</protein>
<dbReference type="Proteomes" id="UP001159363">
    <property type="component" value="Chromosome 3"/>
</dbReference>
<feature type="region of interest" description="Disordered" evidence="1">
    <location>
        <begin position="850"/>
        <end position="872"/>
    </location>
</feature>
<accession>A0ABQ9I359</accession>
<feature type="compositionally biased region" description="Basic and acidic residues" evidence="1">
    <location>
        <begin position="2247"/>
        <end position="2256"/>
    </location>
</feature>
<reference evidence="2 3" key="1">
    <citation type="submission" date="2023-02" db="EMBL/GenBank/DDBJ databases">
        <title>LHISI_Scaffold_Assembly.</title>
        <authorList>
            <person name="Stuart O.P."/>
            <person name="Cleave R."/>
            <person name="Magrath M.J.L."/>
            <person name="Mikheyev A.S."/>
        </authorList>
    </citation>
    <scope>NUCLEOTIDE SEQUENCE [LARGE SCALE GENOMIC DNA]</scope>
    <source>
        <strain evidence="2">Daus_M_001</strain>
        <tissue evidence="2">Leg muscle</tissue>
    </source>
</reference>
<dbReference type="EMBL" id="JARBHB010000003">
    <property type="protein sequence ID" value="KAJ8891072.1"/>
    <property type="molecule type" value="Genomic_DNA"/>
</dbReference>
<feature type="region of interest" description="Disordered" evidence="1">
    <location>
        <begin position="912"/>
        <end position="932"/>
    </location>
</feature>
<evidence type="ECO:0000313" key="2">
    <source>
        <dbReference type="EMBL" id="KAJ8891072.1"/>
    </source>
</evidence>
<feature type="compositionally biased region" description="Basic residues" evidence="1">
    <location>
        <begin position="915"/>
        <end position="924"/>
    </location>
</feature>
<evidence type="ECO:0000256" key="1">
    <source>
        <dbReference type="SAM" id="MobiDB-lite"/>
    </source>
</evidence>
<name>A0ABQ9I359_9NEOP</name>
<feature type="region of interest" description="Disordered" evidence="1">
    <location>
        <begin position="1862"/>
        <end position="1907"/>
    </location>
</feature>
<sequence>MLTAEQRFLELGTEATEQLSDAEAKLACVLRIATPRDGRNPHTLAIWQHRTATCRNGALANQRLITYSIADSPDNGGCFGARYRAALNSEVLRADEAASSGTIPNCENPVTRPGIEPGLPWRKASGLIAQLTSEFLISTTAGTPVILVSVFPLTTVLVQANMTYCALQRSLLAGHQSLRRLAYACLKNVCRRLFQKSRRCFVVGKLKCLSGNSCARVHIAGPYASSMVRANERDVRKRDKRQSRPRATALVDNAQANTDNISRITNDLHGLVPRNTSPKDFYQARVIGVLSSSAPACPGHLPGKLRVDKGESQKLRRERMRERESRAHLSPEAGAVFGGPHRDTPTDGGEEAFCLTREGGQPHVCGVGGATIYHPPSRPLDCLAPRCQGRRPRPRSAGAPRATFVRGTDCLVAFVHEALNRRAAFLSSTRLCRTFSGDPVILWRDNKASEESRAALNIDALRADEGEVSCVFIGCYPTPGSYGIRKAFPCKSAIGSEACRAGLINCDPIVKAVWKGGGGVGQVGVGANVGTRWLQSSGLIRDLGACAGIRPGDAVLIGTLSVMITLQLRKHRVRGWRGCSIHHRPCTISYRDVICLPEDYKGDPGTCSACFVAFTRNTLNCRGPRWCSGQQAARFLPRRTGYDSRWIRSRTMSLHDGFSRVSPVSLRPYILALLRARHVSPSSALKSSHAHQLPHRLYAQSTELARSLDVDNAPLRHFQLRPYHLMTTLSCNQWTACYLLDDIGINHSCQRGVENCTNQIRRKEDGTLVPCSVQHRSKVTFMCNLSTIVDTVIALFNLRAFIACNKTHCVRGLICTAQRRGGNTARLARRGDEALEVRYVEIQQRVKFSRDKRSPVMTGSPLKGPPQGHVERREHCTPVQSTALSGDGTLDERGSVVFISLALFGSRYFGDPRKTSRRRTRRRKETAARTPAGPLRRAINADRRSFPVVFSGRGSRLEGWGIVLWFYEDAVQRGSGTAPLPVAGKPERDETTDQPATLRACARTLPARCTCATVKHFLRTRASSTRAGQFAAWRAERPLPNTHTQPINKETLQMCSWDIDIYSPPNMANRVQCPAESLLDFCMWESWRTIHAKFLLLFGIRINFTLLSVLQVALFLHWLLRRYGATPFLTGLRDVSHALRSNDKRIAKTPQYSPYWTLSCEFIGCCPTPGSYWIRKVFPYKSAIGSEACRMDQINCDPIANSCAYWSLSCVFIGCCPTPGSYGFRKVFPYKSATGSEACRMDLINCDPIANAIAVSRCTHVAITEQASVQMRNGVGDPFDQRLSPISAMVTYLLADTPLSREPFGSFCSHQSDVKLSPRASPGQSENGLAHTKGTATPFRICANIYGTVLAGLFLQLLLHGCEATLFLTELLAACTHTYVLQANSDTAIISTASMGPRRAWKRYETRGVYATLQVGSGASQHKRFWRQGRVGARHYRLHTRCLRTHNHAVCFFELRAAAGVPCCMLAQQRGVHTACDKFLFRVQVALPNTGAATEHLPVQRLAIGYSITEPMLFAESIPGTCHAGAVPMLPYSEWPGHTRKLLVKLTATNGNRQDAVGFMKAVCGRARSELVGRGVASAITYKPPLRWRRRHACAVKMLPNELMLMTTAPRLRNPDSEEMEIINIVFFLFFWRQHSARDDHLLLPSVSLPEESGKQHEKYDYRPDNVEAIRKMTARLLSPMHTGASAACSLAVASTPGSNGIRKVFPCKSAIGSEACRAGLVNCDPIATFQDRIDIKLVYTEVTFAVGSEFIMHALEDSEPIASLQGHKTQIPYCQVWGNTGVVASEQTLEVRLYKGLIQRLNSCEFNGLQARLYSLMHKYADVNWIGCLRSQGKAMIGTPITRRCKAPCGRMAWLSAGTQGRGKREIPDNIRRPAASSGPIPTTCENQGATPSGNEPGSPRLGGVSVHHTTAAPNFRKSLHIWFIQFARTLGLGGSELRAAPVASVADDVQRPGPATCRDTSCPLADETSFLSTPTSPLHRVMVAPASSPIRDRTILVPNQDPKTIELSSFCWCICKLHFSTVVADLGSRFPTRQFRRFEMNFISTSSPALNLSGATVFHVNLRADLGAQTPRTILMARPGASYSSNTIRTFITRSLLLMPRSDRHSSRVFRRMLCHQALLLSLAHSLATLTRLFRELPPHTPAKRRRYSSAAVIWYLGELCRCRDTSHRERKRLNDGVTSGGKVCLQIRLPACHLPVVGVSQVVLPLSFSRVGGAKTVLRPARLYPTAAVREHVGAYNSQLGVRPDPKSSRDQSENGFAHIKGPATPFPVCVLVYSTGCASEHVLEFPDDIVP</sequence>
<comment type="caution">
    <text evidence="2">The sequence shown here is derived from an EMBL/GenBank/DDBJ whole genome shotgun (WGS) entry which is preliminary data.</text>
</comment>
<feature type="region of interest" description="Disordered" evidence="1">
    <location>
        <begin position="2242"/>
        <end position="2261"/>
    </location>
</feature>
<proteinExistence type="predicted"/>
<keyword evidence="3" id="KW-1185">Reference proteome</keyword>
<gene>
    <name evidence="2" type="ORF">PR048_010581</name>
</gene>
<feature type="region of interest" description="Disordered" evidence="1">
    <location>
        <begin position="320"/>
        <end position="340"/>
    </location>
</feature>
<feature type="compositionally biased region" description="Polar residues" evidence="1">
    <location>
        <begin position="1881"/>
        <end position="1897"/>
    </location>
</feature>
<organism evidence="2 3">
    <name type="scientific">Dryococelus australis</name>
    <dbReference type="NCBI Taxonomy" id="614101"/>
    <lineage>
        <taxon>Eukaryota</taxon>
        <taxon>Metazoa</taxon>
        <taxon>Ecdysozoa</taxon>
        <taxon>Arthropoda</taxon>
        <taxon>Hexapoda</taxon>
        <taxon>Insecta</taxon>
        <taxon>Pterygota</taxon>
        <taxon>Neoptera</taxon>
        <taxon>Polyneoptera</taxon>
        <taxon>Phasmatodea</taxon>
        <taxon>Verophasmatodea</taxon>
        <taxon>Anareolatae</taxon>
        <taxon>Phasmatidae</taxon>
        <taxon>Eurycanthinae</taxon>
        <taxon>Dryococelus</taxon>
    </lineage>
</organism>
<evidence type="ECO:0000313" key="3">
    <source>
        <dbReference type="Proteomes" id="UP001159363"/>
    </source>
</evidence>